<evidence type="ECO:0000313" key="2">
    <source>
        <dbReference type="EMBL" id="MBW0531128.1"/>
    </source>
</evidence>
<proteinExistence type="predicted"/>
<evidence type="ECO:0000313" key="3">
    <source>
        <dbReference type="Proteomes" id="UP000765509"/>
    </source>
</evidence>
<feature type="region of interest" description="Disordered" evidence="1">
    <location>
        <begin position="34"/>
        <end position="107"/>
    </location>
</feature>
<reference evidence="2" key="1">
    <citation type="submission" date="2021-03" db="EMBL/GenBank/DDBJ databases">
        <title>Draft genome sequence of rust myrtle Austropuccinia psidii MF-1, a brazilian biotype.</title>
        <authorList>
            <person name="Quecine M.C."/>
            <person name="Pachon D.M.R."/>
            <person name="Bonatelli M.L."/>
            <person name="Correr F.H."/>
            <person name="Franceschini L.M."/>
            <person name="Leite T.F."/>
            <person name="Margarido G.R.A."/>
            <person name="Almeida C.A."/>
            <person name="Ferrarezi J.A."/>
            <person name="Labate C.A."/>
        </authorList>
    </citation>
    <scope>NUCLEOTIDE SEQUENCE</scope>
    <source>
        <strain evidence="2">MF-1</strain>
    </source>
</reference>
<feature type="compositionally biased region" description="Basic and acidic residues" evidence="1">
    <location>
        <begin position="34"/>
        <end position="48"/>
    </location>
</feature>
<accession>A0A9Q3I7N3</accession>
<dbReference type="EMBL" id="AVOT02036593">
    <property type="protein sequence ID" value="MBW0531128.1"/>
    <property type="molecule type" value="Genomic_DNA"/>
</dbReference>
<feature type="compositionally biased region" description="Polar residues" evidence="1">
    <location>
        <begin position="59"/>
        <end position="77"/>
    </location>
</feature>
<dbReference type="AlphaFoldDB" id="A0A9Q3I7N3"/>
<sequence>MSSYLHIKRFLGKEKTIKHLEGWSHCQKDKELVEEPKSFIHRPEERVGNDPSFGEGSPSGINKLQARSRSFQRQASMASEKSERSQEQSGQRERQSQFAQTLPTRVQDSKIGIISHGKCIQYGQNPYGIHRKGVGKDEQDFSTQIKDEIK</sequence>
<keyword evidence="3" id="KW-1185">Reference proteome</keyword>
<organism evidence="2 3">
    <name type="scientific">Austropuccinia psidii MF-1</name>
    <dbReference type="NCBI Taxonomy" id="1389203"/>
    <lineage>
        <taxon>Eukaryota</taxon>
        <taxon>Fungi</taxon>
        <taxon>Dikarya</taxon>
        <taxon>Basidiomycota</taxon>
        <taxon>Pucciniomycotina</taxon>
        <taxon>Pucciniomycetes</taxon>
        <taxon>Pucciniales</taxon>
        <taxon>Sphaerophragmiaceae</taxon>
        <taxon>Austropuccinia</taxon>
    </lineage>
</organism>
<feature type="compositionally biased region" description="Basic and acidic residues" evidence="1">
    <location>
        <begin position="80"/>
        <end position="95"/>
    </location>
</feature>
<protein>
    <submittedName>
        <fullName evidence="2">Uncharacterized protein</fullName>
    </submittedName>
</protein>
<dbReference type="Proteomes" id="UP000765509">
    <property type="component" value="Unassembled WGS sequence"/>
</dbReference>
<name>A0A9Q3I7N3_9BASI</name>
<feature type="compositionally biased region" description="Basic and acidic residues" evidence="1">
    <location>
        <begin position="134"/>
        <end position="150"/>
    </location>
</feature>
<comment type="caution">
    <text evidence="2">The sequence shown here is derived from an EMBL/GenBank/DDBJ whole genome shotgun (WGS) entry which is preliminary data.</text>
</comment>
<feature type="region of interest" description="Disordered" evidence="1">
    <location>
        <begin position="130"/>
        <end position="150"/>
    </location>
</feature>
<gene>
    <name evidence="2" type="ORF">O181_070843</name>
</gene>
<evidence type="ECO:0000256" key="1">
    <source>
        <dbReference type="SAM" id="MobiDB-lite"/>
    </source>
</evidence>